<dbReference type="RefSeq" id="WP_309046425.1">
    <property type="nucleotide sequence ID" value="NZ_JAVIGA010000001.1"/>
</dbReference>
<reference evidence="8" key="1">
    <citation type="submission" date="2023-08" db="EMBL/GenBank/DDBJ databases">
        <title>The Comparative Genomic Analysis of Yersiniaceae from Polar Regions.</title>
        <authorList>
            <person name="Goncharov A."/>
            <person name="Aslanov B."/>
            <person name="Kolodzhieva V."/>
            <person name="Azarov D."/>
            <person name="Mochov A."/>
            <person name="Lebedeva E."/>
        </authorList>
    </citation>
    <scope>NUCLEOTIDE SEQUENCE</scope>
    <source>
        <strain evidence="8">Vf</strain>
    </source>
</reference>
<dbReference type="SUPFAM" id="SSF54171">
    <property type="entry name" value="DNA-binding domain"/>
    <property type="match status" value="1"/>
</dbReference>
<evidence type="ECO:0000256" key="2">
    <source>
        <dbReference type="ARBA" id="ARBA00022908"/>
    </source>
</evidence>
<dbReference type="PROSITE" id="PS51900">
    <property type="entry name" value="CB"/>
    <property type="match status" value="1"/>
</dbReference>
<evidence type="ECO:0000256" key="5">
    <source>
        <dbReference type="PROSITE-ProRule" id="PRU01248"/>
    </source>
</evidence>
<evidence type="ECO:0000256" key="3">
    <source>
        <dbReference type="ARBA" id="ARBA00023125"/>
    </source>
</evidence>
<evidence type="ECO:0000313" key="8">
    <source>
        <dbReference type="EMBL" id="MDQ9124976.1"/>
    </source>
</evidence>
<evidence type="ECO:0000256" key="1">
    <source>
        <dbReference type="ARBA" id="ARBA00008857"/>
    </source>
</evidence>
<dbReference type="Pfam" id="PF22022">
    <property type="entry name" value="Phage_int_M"/>
    <property type="match status" value="1"/>
</dbReference>
<keyword evidence="2" id="KW-0229">DNA integration</keyword>
<dbReference type="InterPro" id="IPR015094">
    <property type="entry name" value="Integrase_lambda-typ_DNA-bd_N"/>
</dbReference>
<dbReference type="PROSITE" id="PS51898">
    <property type="entry name" value="TYR_RECOMBINASE"/>
    <property type="match status" value="1"/>
</dbReference>
<feature type="domain" description="Core-binding (CB)" evidence="7">
    <location>
        <begin position="73"/>
        <end position="154"/>
    </location>
</feature>
<keyword evidence="4" id="KW-0233">DNA recombination</keyword>
<dbReference type="Gene3D" id="1.10.150.130">
    <property type="match status" value="1"/>
</dbReference>
<comment type="caution">
    <text evidence="8">The sequence shown here is derived from an EMBL/GenBank/DDBJ whole genome shotgun (WGS) entry which is preliminary data.</text>
</comment>
<protein>
    <submittedName>
        <fullName evidence="8">Phage integrase Arm DNA-binding domain-containing protein</fullName>
    </submittedName>
</protein>
<dbReference type="InterPro" id="IPR016177">
    <property type="entry name" value="DNA-bd_dom_sf"/>
</dbReference>
<dbReference type="EMBL" id="JAVIGA010000001">
    <property type="protein sequence ID" value="MDQ9124976.1"/>
    <property type="molecule type" value="Genomic_DNA"/>
</dbReference>
<evidence type="ECO:0000259" key="7">
    <source>
        <dbReference type="PROSITE" id="PS51900"/>
    </source>
</evidence>
<accession>A0AAJ2D906</accession>
<comment type="similarity">
    <text evidence="1">Belongs to the 'phage' integrase family.</text>
</comment>
<dbReference type="GO" id="GO:0003677">
    <property type="term" value="F:DNA binding"/>
    <property type="evidence" value="ECO:0007669"/>
    <property type="project" value="UniProtKB-UniRule"/>
</dbReference>
<dbReference type="Pfam" id="PF09003">
    <property type="entry name" value="Arm-DNA-bind_1"/>
    <property type="match status" value="1"/>
</dbReference>
<feature type="domain" description="Tyr recombinase" evidence="6">
    <location>
        <begin position="174"/>
        <end position="353"/>
    </location>
</feature>
<dbReference type="Gene3D" id="1.10.443.10">
    <property type="entry name" value="Intergrase catalytic core"/>
    <property type="match status" value="1"/>
</dbReference>
<dbReference type="InterPro" id="IPR050090">
    <property type="entry name" value="Tyrosine_recombinase_XerCD"/>
</dbReference>
<dbReference type="Gene3D" id="3.30.160.60">
    <property type="entry name" value="Classic Zinc Finger"/>
    <property type="match status" value="1"/>
</dbReference>
<dbReference type="PANTHER" id="PTHR30349:SF64">
    <property type="entry name" value="PROPHAGE INTEGRASE INTD-RELATED"/>
    <property type="match status" value="1"/>
</dbReference>
<dbReference type="SUPFAM" id="SSF56349">
    <property type="entry name" value="DNA breaking-rejoining enzymes"/>
    <property type="match status" value="1"/>
</dbReference>
<keyword evidence="3 5" id="KW-0238">DNA-binding</keyword>
<dbReference type="InterPro" id="IPR011010">
    <property type="entry name" value="DNA_brk_join_enz"/>
</dbReference>
<organism evidence="8 9">
    <name type="scientific">Serratia fonticola</name>
    <dbReference type="NCBI Taxonomy" id="47917"/>
    <lineage>
        <taxon>Bacteria</taxon>
        <taxon>Pseudomonadati</taxon>
        <taxon>Pseudomonadota</taxon>
        <taxon>Gammaproteobacteria</taxon>
        <taxon>Enterobacterales</taxon>
        <taxon>Yersiniaceae</taxon>
        <taxon>Serratia</taxon>
    </lineage>
</organism>
<sequence>MMARIRSHARRDLPPNLYVRNDGYYSYRDPRTGKEFGLGRIKRDAINQAIEANLQLMETSISLVDRINGSQCITFHSWLERYEEIIKARDLKKKSLDEYINRVSAIRIGITDAEIDALTTKDIAEFLNDYVSQGKNMRAKVLRSTLNDIFKEAVADGHIKFNPVNATRNPRAPVQRERLSVEEYFKIRAAANSMAAWVGLSMELALLTGQRLGDISRLKWEDVHDGRMWIVQEKTGAHVSISTDIELTEARLSLRDTLARCKLHYADCSNIIAGQSGDTLAAKTISTAFKDSRRASGLEWKTSPPSFHELRSLSARLHKKENGEEFSQHLLGHKSAEMTAKYHDERSDKWVFV</sequence>
<dbReference type="InterPro" id="IPR002104">
    <property type="entry name" value="Integrase_catalytic"/>
</dbReference>
<dbReference type="AlphaFoldDB" id="A0AAJ2D906"/>
<dbReference type="GO" id="GO:0008907">
    <property type="term" value="F:integrase activity"/>
    <property type="evidence" value="ECO:0007669"/>
    <property type="project" value="InterPro"/>
</dbReference>
<dbReference type="InterPro" id="IPR010998">
    <property type="entry name" value="Integrase_recombinase_N"/>
</dbReference>
<dbReference type="InterPro" id="IPR053876">
    <property type="entry name" value="Phage_int_M"/>
</dbReference>
<evidence type="ECO:0000256" key="4">
    <source>
        <dbReference type="ARBA" id="ARBA00023172"/>
    </source>
</evidence>
<name>A0AAJ2D906_SERFO</name>
<evidence type="ECO:0000313" key="9">
    <source>
        <dbReference type="Proteomes" id="UP001224622"/>
    </source>
</evidence>
<dbReference type="Proteomes" id="UP001224622">
    <property type="component" value="Unassembled WGS sequence"/>
</dbReference>
<dbReference type="PANTHER" id="PTHR30349">
    <property type="entry name" value="PHAGE INTEGRASE-RELATED"/>
    <property type="match status" value="1"/>
</dbReference>
<proteinExistence type="inferred from homology"/>
<dbReference type="InterPro" id="IPR013762">
    <property type="entry name" value="Integrase-like_cat_sf"/>
</dbReference>
<gene>
    <name evidence="8" type="ORF">RDT67_00890</name>
</gene>
<dbReference type="InterPro" id="IPR044068">
    <property type="entry name" value="CB"/>
</dbReference>
<dbReference type="GO" id="GO:0006310">
    <property type="term" value="P:DNA recombination"/>
    <property type="evidence" value="ECO:0007669"/>
    <property type="project" value="UniProtKB-KW"/>
</dbReference>
<dbReference type="Pfam" id="PF00589">
    <property type="entry name" value="Phage_integrase"/>
    <property type="match status" value="1"/>
</dbReference>
<evidence type="ECO:0000259" key="6">
    <source>
        <dbReference type="PROSITE" id="PS51898"/>
    </source>
</evidence>